<evidence type="ECO:0000256" key="2">
    <source>
        <dbReference type="ARBA" id="ARBA00022722"/>
    </source>
</evidence>
<evidence type="ECO:0000256" key="1">
    <source>
        <dbReference type="ARBA" id="ARBA00010875"/>
    </source>
</evidence>
<keyword evidence="4 7" id="KW-0255">Endonuclease</keyword>
<dbReference type="InterPro" id="IPR002036">
    <property type="entry name" value="YbeY"/>
</dbReference>
<dbReference type="InterPro" id="IPR023091">
    <property type="entry name" value="MetalPrtase_cat_dom_sf_prd"/>
</dbReference>
<evidence type="ECO:0000313" key="9">
    <source>
        <dbReference type="Proteomes" id="UP000199608"/>
    </source>
</evidence>
<keyword evidence="7" id="KW-0690">Ribosome biogenesis</keyword>
<dbReference type="EC" id="3.1.-.-" evidence="7"/>
<dbReference type="Gene3D" id="3.40.390.30">
    <property type="entry name" value="Metalloproteases ('zincins'), catalytic domain"/>
    <property type="match status" value="1"/>
</dbReference>
<evidence type="ECO:0000256" key="7">
    <source>
        <dbReference type="HAMAP-Rule" id="MF_00009"/>
    </source>
</evidence>
<evidence type="ECO:0000256" key="6">
    <source>
        <dbReference type="ARBA" id="ARBA00022833"/>
    </source>
</evidence>
<comment type="cofactor">
    <cofactor evidence="7">
        <name>Zn(2+)</name>
        <dbReference type="ChEBI" id="CHEBI:29105"/>
    </cofactor>
    <text evidence="7">Binds 1 zinc ion.</text>
</comment>
<dbReference type="SUPFAM" id="SSF55486">
    <property type="entry name" value="Metalloproteases ('zincins'), catalytic domain"/>
    <property type="match status" value="1"/>
</dbReference>
<protein>
    <recommendedName>
        <fullName evidence="7">Endoribonuclease YbeY</fullName>
        <ecNumber evidence="7">3.1.-.-</ecNumber>
    </recommendedName>
</protein>
<evidence type="ECO:0000313" key="8">
    <source>
        <dbReference type="EMBL" id="SDT83816.1"/>
    </source>
</evidence>
<dbReference type="PANTHER" id="PTHR46986">
    <property type="entry name" value="ENDORIBONUCLEASE YBEY, CHLOROPLASTIC"/>
    <property type="match status" value="1"/>
</dbReference>
<comment type="function">
    <text evidence="7">Single strand-specific metallo-endoribonuclease involved in late-stage 70S ribosome quality control and in maturation of the 3' terminus of the 16S rRNA.</text>
</comment>
<evidence type="ECO:0000256" key="5">
    <source>
        <dbReference type="ARBA" id="ARBA00022801"/>
    </source>
</evidence>
<dbReference type="HAMAP" id="MF_00009">
    <property type="entry name" value="Endoribonucl_YbeY"/>
    <property type="match status" value="1"/>
</dbReference>
<accession>A0A1H2DM09</accession>
<sequence length="123" mass="13803">MGCDAHEISIVITDDNQIQQLNKTYRSIDKPTNVLAFPMQEGRFADITPGLLGDVVISCKTAQKEADMSDITLLERMSQLLIHGILHLMGFDHETSPADSKKMEDKSLELLREIETNKNLNAF</sequence>
<keyword evidence="7" id="KW-0698">rRNA processing</keyword>
<proteinExistence type="inferred from homology"/>
<gene>
    <name evidence="7" type="primary">ybeY</name>
    <name evidence="8" type="ORF">SAMN04487931_10126</name>
</gene>
<dbReference type="EMBL" id="FNLL01000001">
    <property type="protein sequence ID" value="SDT83816.1"/>
    <property type="molecule type" value="Genomic_DNA"/>
</dbReference>
<comment type="subcellular location">
    <subcellularLocation>
        <location evidence="7">Cytoplasm</location>
    </subcellularLocation>
</comment>
<dbReference type="AlphaFoldDB" id="A0A1H2DM09"/>
<dbReference type="GO" id="GO:0004222">
    <property type="term" value="F:metalloendopeptidase activity"/>
    <property type="evidence" value="ECO:0007669"/>
    <property type="project" value="InterPro"/>
</dbReference>
<dbReference type="GO" id="GO:0006364">
    <property type="term" value="P:rRNA processing"/>
    <property type="evidence" value="ECO:0007669"/>
    <property type="project" value="UniProtKB-UniRule"/>
</dbReference>
<keyword evidence="7" id="KW-0963">Cytoplasm</keyword>
<keyword evidence="2 7" id="KW-0540">Nuclease</keyword>
<reference evidence="9" key="1">
    <citation type="submission" date="2016-10" db="EMBL/GenBank/DDBJ databases">
        <authorList>
            <person name="Varghese N."/>
            <person name="Submissions S."/>
        </authorList>
    </citation>
    <scope>NUCLEOTIDE SEQUENCE [LARGE SCALE GENOMIC DNA]</scope>
    <source>
        <strain evidence="9">DSM 3384</strain>
    </source>
</reference>
<dbReference type="GO" id="GO:0004521">
    <property type="term" value="F:RNA endonuclease activity"/>
    <property type="evidence" value="ECO:0007669"/>
    <property type="project" value="UniProtKB-UniRule"/>
</dbReference>
<feature type="binding site" evidence="7">
    <location>
        <position position="83"/>
    </location>
    <ligand>
        <name>Zn(2+)</name>
        <dbReference type="ChEBI" id="CHEBI:29105"/>
        <note>catalytic</note>
    </ligand>
</feature>
<dbReference type="Pfam" id="PF02130">
    <property type="entry name" value="YbeY"/>
    <property type="match status" value="1"/>
</dbReference>
<organism evidence="8 9">
    <name type="scientific">Desulfobacula phenolica</name>
    <dbReference type="NCBI Taxonomy" id="90732"/>
    <lineage>
        <taxon>Bacteria</taxon>
        <taxon>Pseudomonadati</taxon>
        <taxon>Thermodesulfobacteriota</taxon>
        <taxon>Desulfobacteria</taxon>
        <taxon>Desulfobacterales</taxon>
        <taxon>Desulfobacteraceae</taxon>
        <taxon>Desulfobacula</taxon>
    </lineage>
</organism>
<dbReference type="GO" id="GO:0005737">
    <property type="term" value="C:cytoplasm"/>
    <property type="evidence" value="ECO:0007669"/>
    <property type="project" value="UniProtKB-SubCell"/>
</dbReference>
<name>A0A1H2DM09_9BACT</name>
<keyword evidence="3 7" id="KW-0479">Metal-binding</keyword>
<dbReference type="Proteomes" id="UP000199608">
    <property type="component" value="Unassembled WGS sequence"/>
</dbReference>
<feature type="binding site" evidence="7">
    <location>
        <position position="93"/>
    </location>
    <ligand>
        <name>Zn(2+)</name>
        <dbReference type="ChEBI" id="CHEBI:29105"/>
        <note>catalytic</note>
    </ligand>
</feature>
<comment type="similarity">
    <text evidence="1 7">Belongs to the endoribonuclease YbeY family.</text>
</comment>
<feature type="binding site" evidence="7">
    <location>
        <position position="87"/>
    </location>
    <ligand>
        <name>Zn(2+)</name>
        <dbReference type="ChEBI" id="CHEBI:29105"/>
        <note>catalytic</note>
    </ligand>
</feature>
<dbReference type="GO" id="GO:0008270">
    <property type="term" value="F:zinc ion binding"/>
    <property type="evidence" value="ECO:0007669"/>
    <property type="project" value="UniProtKB-UniRule"/>
</dbReference>
<dbReference type="PANTHER" id="PTHR46986:SF1">
    <property type="entry name" value="ENDORIBONUCLEASE YBEY, CHLOROPLASTIC"/>
    <property type="match status" value="1"/>
</dbReference>
<keyword evidence="9" id="KW-1185">Reference proteome</keyword>
<dbReference type="PROSITE" id="PS01306">
    <property type="entry name" value="UPF0054"/>
    <property type="match status" value="1"/>
</dbReference>
<keyword evidence="6 7" id="KW-0862">Zinc</keyword>
<keyword evidence="5 7" id="KW-0378">Hydrolase</keyword>
<dbReference type="NCBIfam" id="TIGR00043">
    <property type="entry name" value="rRNA maturation RNase YbeY"/>
    <property type="match status" value="1"/>
</dbReference>
<evidence type="ECO:0000256" key="4">
    <source>
        <dbReference type="ARBA" id="ARBA00022759"/>
    </source>
</evidence>
<dbReference type="InterPro" id="IPR020549">
    <property type="entry name" value="YbeY_CS"/>
</dbReference>
<evidence type="ECO:0000256" key="3">
    <source>
        <dbReference type="ARBA" id="ARBA00022723"/>
    </source>
</evidence>